<proteinExistence type="predicted"/>
<dbReference type="EMBL" id="JBHRSV010000016">
    <property type="protein sequence ID" value="MFC2926145.1"/>
    <property type="molecule type" value="Genomic_DNA"/>
</dbReference>
<evidence type="ECO:0000256" key="2">
    <source>
        <dbReference type="SAM" id="SignalP"/>
    </source>
</evidence>
<comment type="caution">
    <text evidence="3">The sequence shown here is derived from an EMBL/GenBank/DDBJ whole genome shotgun (WGS) entry which is preliminary data.</text>
</comment>
<keyword evidence="4" id="KW-1185">Reference proteome</keyword>
<reference evidence="4" key="1">
    <citation type="journal article" date="2019" name="Int. J. Syst. Evol. Microbiol.">
        <title>The Global Catalogue of Microorganisms (GCM) 10K type strain sequencing project: providing services to taxonomists for standard genome sequencing and annotation.</title>
        <authorList>
            <consortium name="The Broad Institute Genomics Platform"/>
            <consortium name="The Broad Institute Genome Sequencing Center for Infectious Disease"/>
            <person name="Wu L."/>
            <person name="Ma J."/>
        </authorList>
    </citation>
    <scope>NUCLEOTIDE SEQUENCE [LARGE SCALE GENOMIC DNA]</scope>
    <source>
        <strain evidence="4">KCTC 52487</strain>
    </source>
</reference>
<feature type="compositionally biased region" description="Polar residues" evidence="1">
    <location>
        <begin position="38"/>
        <end position="50"/>
    </location>
</feature>
<feature type="region of interest" description="Disordered" evidence="1">
    <location>
        <begin position="23"/>
        <end position="51"/>
    </location>
</feature>
<feature type="chain" id="PRO_5045140728" evidence="2">
    <location>
        <begin position="24"/>
        <end position="152"/>
    </location>
</feature>
<feature type="signal peptide" evidence="2">
    <location>
        <begin position="1"/>
        <end position="23"/>
    </location>
</feature>
<keyword evidence="2" id="KW-0732">Signal</keyword>
<gene>
    <name evidence="3" type="ORF">ACFOOR_08500</name>
</gene>
<organism evidence="3 4">
    <name type="scientific">Hyphobacterium vulgare</name>
    <dbReference type="NCBI Taxonomy" id="1736751"/>
    <lineage>
        <taxon>Bacteria</taxon>
        <taxon>Pseudomonadati</taxon>
        <taxon>Pseudomonadota</taxon>
        <taxon>Alphaproteobacteria</taxon>
        <taxon>Maricaulales</taxon>
        <taxon>Maricaulaceae</taxon>
        <taxon>Hyphobacterium</taxon>
    </lineage>
</organism>
<name>A0ABV6ZXJ2_9PROT</name>
<accession>A0ABV6ZXJ2</accession>
<evidence type="ECO:0000313" key="4">
    <source>
        <dbReference type="Proteomes" id="UP001595379"/>
    </source>
</evidence>
<dbReference type="RefSeq" id="WP_343164463.1">
    <property type="nucleotide sequence ID" value="NZ_JBHRSV010000016.1"/>
</dbReference>
<evidence type="ECO:0000256" key="1">
    <source>
        <dbReference type="SAM" id="MobiDB-lite"/>
    </source>
</evidence>
<evidence type="ECO:0000313" key="3">
    <source>
        <dbReference type="EMBL" id="MFC2926145.1"/>
    </source>
</evidence>
<protein>
    <submittedName>
        <fullName evidence="3">Tat pathway signal protein</fullName>
    </submittedName>
</protein>
<sequence length="152" mass="16476">MTIRQLLPAALALILAEAAPAFASPPPSDGDGHGAAPQQAQRGRSITSSPDFVPLAPLTATLQADYRLRGILQIEAGLEIPDRRLRARAEEMMPRLRNAYVTQLSIYAGANYRYGEMPDADRISAMLQQATDDILGQEGAQILLGMVVIHER</sequence>
<dbReference type="Proteomes" id="UP001595379">
    <property type="component" value="Unassembled WGS sequence"/>
</dbReference>